<dbReference type="InterPro" id="IPR016032">
    <property type="entry name" value="Sig_transdc_resp-reg_C-effctor"/>
</dbReference>
<organism evidence="2 3">
    <name type="scientific">Comamonas testosteroni</name>
    <name type="common">Pseudomonas testosteroni</name>
    <dbReference type="NCBI Taxonomy" id="285"/>
    <lineage>
        <taxon>Bacteria</taxon>
        <taxon>Pseudomonadati</taxon>
        <taxon>Pseudomonadota</taxon>
        <taxon>Betaproteobacteria</taxon>
        <taxon>Burkholderiales</taxon>
        <taxon>Comamonadaceae</taxon>
        <taxon>Comamonas</taxon>
    </lineage>
</organism>
<dbReference type="SUPFAM" id="SSF46894">
    <property type="entry name" value="C-terminal effector domain of the bipartite response regulators"/>
    <property type="match status" value="1"/>
</dbReference>
<comment type="caution">
    <text evidence="2">The sequence shown here is derived from an EMBL/GenBank/DDBJ whole genome shotgun (WGS) entry which is preliminary data.</text>
</comment>
<dbReference type="InterPro" id="IPR000014">
    <property type="entry name" value="PAS"/>
</dbReference>
<dbReference type="Gene3D" id="1.10.10.10">
    <property type="entry name" value="Winged helix-like DNA-binding domain superfamily/Winged helix DNA-binding domain"/>
    <property type="match status" value="1"/>
</dbReference>
<dbReference type="Proteomes" id="UP000261948">
    <property type="component" value="Unassembled WGS sequence"/>
</dbReference>
<accession>A0A373FEY7</accession>
<proteinExistence type="predicted"/>
<dbReference type="OrthoDB" id="5497412at2"/>
<protein>
    <submittedName>
        <fullName evidence="2">Helix-turn-helix transcriptional regulator</fullName>
    </submittedName>
</protein>
<feature type="domain" description="HTH luxR-type" evidence="1">
    <location>
        <begin position="324"/>
        <end position="381"/>
    </location>
</feature>
<gene>
    <name evidence="2" type="ORF">DZC30_16445</name>
</gene>
<dbReference type="AlphaFoldDB" id="A0A373FEY7"/>
<evidence type="ECO:0000313" key="3">
    <source>
        <dbReference type="Proteomes" id="UP000261948"/>
    </source>
</evidence>
<dbReference type="InterPro" id="IPR036388">
    <property type="entry name" value="WH-like_DNA-bd_sf"/>
</dbReference>
<dbReference type="GO" id="GO:0003677">
    <property type="term" value="F:DNA binding"/>
    <property type="evidence" value="ECO:0007669"/>
    <property type="project" value="InterPro"/>
</dbReference>
<evidence type="ECO:0000259" key="1">
    <source>
        <dbReference type="SMART" id="SM00421"/>
    </source>
</evidence>
<sequence length="391" mass="42341">MAVAHLSPPLQAQLPALIGAIYEASLEPARWQAFMLRFGAALRSPASIIWVNDFSQHSVDLDAGLGSFGASHGFAEADLNSFAQHYCQRNVWLQDESLHQAGKVVNSSELFADAKLPSTEWFGDWLRPQDLFYSCAAVVEKQQDRSFNVTLIRSRGEGGYSAEELGLVQTLMPHLQTAFAIHRRLRRTQALQNASLSVLEALPMGVLLIDEKAGLLHCNRKAAELMARSQLLARTAGDGLRAANPTDDRWLQKALHDCTATGLGLAAHAGRASRFKGLAGQQLQVMVAPLPRSTSPYGEHCAAMVLISDPAQDVPSLQKALGGLYQFTQAEARLAQSLIAGLSLQECAELQGISIHTVRSQFKSAAAKVGVGRQADFVRVLLTGPAMLRMP</sequence>
<keyword evidence="3" id="KW-1185">Reference proteome</keyword>
<dbReference type="SMART" id="SM00421">
    <property type="entry name" value="HTH_LUXR"/>
    <property type="match status" value="1"/>
</dbReference>
<evidence type="ECO:0000313" key="2">
    <source>
        <dbReference type="EMBL" id="RGE42700.1"/>
    </source>
</evidence>
<dbReference type="Pfam" id="PF13188">
    <property type="entry name" value="PAS_8"/>
    <property type="match status" value="1"/>
</dbReference>
<dbReference type="InterPro" id="IPR000792">
    <property type="entry name" value="Tscrpt_reg_LuxR_C"/>
</dbReference>
<reference evidence="2 3" key="1">
    <citation type="submission" date="2018-08" db="EMBL/GenBank/DDBJ databases">
        <title>Comamonas testosteroni strain SWCO2.</title>
        <authorList>
            <person name="Jiang N."/>
            <person name="Zhang X.Z."/>
        </authorList>
    </citation>
    <scope>NUCLEOTIDE SEQUENCE [LARGE SCALE GENOMIC DNA]</scope>
    <source>
        <strain evidence="2 3">SWCO2</strain>
    </source>
</reference>
<dbReference type="EMBL" id="QURR01000022">
    <property type="protein sequence ID" value="RGE42700.1"/>
    <property type="molecule type" value="Genomic_DNA"/>
</dbReference>
<dbReference type="GO" id="GO:0006355">
    <property type="term" value="P:regulation of DNA-templated transcription"/>
    <property type="evidence" value="ECO:0007669"/>
    <property type="project" value="InterPro"/>
</dbReference>
<name>A0A373FEY7_COMTE</name>